<evidence type="ECO:0000313" key="9">
    <source>
        <dbReference type="EMBL" id="QDH89488.1"/>
    </source>
</evidence>
<accession>A0A514D778</accession>
<evidence type="ECO:0008006" key="10">
    <source>
        <dbReference type="Google" id="ProtNLM"/>
    </source>
</evidence>
<evidence type="ECO:0000256" key="2">
    <source>
        <dbReference type="ARBA" id="ARBA00022581"/>
    </source>
</evidence>
<evidence type="ECO:0000256" key="4">
    <source>
        <dbReference type="ARBA" id="ARBA00022844"/>
    </source>
</evidence>
<dbReference type="GO" id="GO:0039666">
    <property type="term" value="P:virion attachment to host cell pilus"/>
    <property type="evidence" value="ECO:0007669"/>
    <property type="project" value="UniProtKB-KW"/>
</dbReference>
<dbReference type="EMBL" id="MN034847">
    <property type="protein sequence ID" value="QDH89488.1"/>
    <property type="molecule type" value="Genomic_RNA"/>
</dbReference>
<evidence type="ECO:0000256" key="6">
    <source>
        <dbReference type="ARBA" id="ARBA00023296"/>
    </source>
</evidence>
<dbReference type="GO" id="GO:0044423">
    <property type="term" value="C:virion component"/>
    <property type="evidence" value="ECO:0007669"/>
    <property type="project" value="UniProtKB-KW"/>
</dbReference>
<evidence type="ECO:0000256" key="5">
    <source>
        <dbReference type="ARBA" id="ARBA00023104"/>
    </source>
</evidence>
<keyword evidence="2" id="KW-0945">Host-virus interaction</keyword>
<sequence length="554" mass="60155">MTTPWPPEFSDTSVTALSRRGGGIIGIPQVRYGEFHSLDVIGKDGRVLQTSGTYDLSEELKISLNVPPNLAKGASLVYTVMITEPTQMPAIGTFYEDLYPKVKKYPSGPKIFSSRDPTVTRRKGNLTTRLHTELKRSAGGGFGGSSAGSQRPSAELTTTRMSSTAWNSSGGSSTRPQIDVEDYERHWTGSRTPGYRKILRDGGRLPINAHTVSMWRASIGYCAKRTDDPGTVSGSPFRSAELAPMSTFFGFPSGPVHLEQALRVATSKLVKFSGNEIEGNLAQDLAQFGQTASLISGTLNRITGSVKALKRGNISAAVTALWQNGNPRFRKGGGPSHTKDLANNWLELQYGWKPLLKDIEGTINSLKKFHNSSSNSILHAASNATAQDSTDITFSSGLSPKGGRVQTSTITKVHKAMNYRVSSRTLAFLAQTGFTNPINLLWEVLPWSFVVDWVLPVGPYLESLSAFHGMEFLDGYSVAFTRQITSVSVSDGGPFPGFPSATSDINGSMNREWIILSREKLLDFPDQAPPSFRNPLSGMHAANALALLVQVFKR</sequence>
<comment type="similarity">
    <text evidence="7">Belongs to the Leviviricetes maturation protein family.</text>
</comment>
<evidence type="ECO:0000256" key="7">
    <source>
        <dbReference type="ARBA" id="ARBA00035110"/>
    </source>
</evidence>
<feature type="region of interest" description="Disordered" evidence="8">
    <location>
        <begin position="134"/>
        <end position="177"/>
    </location>
</feature>
<evidence type="ECO:0000256" key="1">
    <source>
        <dbReference type="ARBA" id="ARBA00004328"/>
    </source>
</evidence>
<keyword evidence="5" id="KW-1175">Viral attachment to host cell pilus</keyword>
<reference evidence="9" key="1">
    <citation type="submission" date="2019-05" db="EMBL/GenBank/DDBJ databases">
        <title>Metatranscriptomic reconstruction reveals RNA viruses with the potential to shape carbon cycling in soil.</title>
        <authorList>
            <person name="Starr E.P."/>
            <person name="Nuccio E."/>
            <person name="Pett-Ridge J."/>
            <person name="Banfield J.F."/>
            <person name="Firestone M.K."/>
        </authorList>
    </citation>
    <scope>NUCLEOTIDE SEQUENCE</scope>
    <source>
        <strain evidence="9">H4_Bulk_46_scaffold_183</strain>
    </source>
</reference>
<keyword evidence="3" id="KW-1161">Viral attachment to host cell</keyword>
<organism evidence="9">
    <name type="scientific">Leviviridae sp</name>
    <dbReference type="NCBI Taxonomy" id="2027243"/>
    <lineage>
        <taxon>Viruses</taxon>
        <taxon>Riboviria</taxon>
        <taxon>Orthornavirae</taxon>
        <taxon>Lenarviricota</taxon>
        <taxon>Leviviricetes</taxon>
        <taxon>Norzivirales</taxon>
        <taxon>Fiersviridae</taxon>
    </lineage>
</organism>
<comment type="subcellular location">
    <subcellularLocation>
        <location evidence="1">Virion</location>
    </subcellularLocation>
</comment>
<feature type="compositionally biased region" description="Polar residues" evidence="8">
    <location>
        <begin position="150"/>
        <end position="161"/>
    </location>
</feature>
<gene>
    <name evidence="9" type="ORF">H4Bulk46183_000003</name>
</gene>
<protein>
    <recommendedName>
        <fullName evidence="10">Maturation</fullName>
    </recommendedName>
</protein>
<dbReference type="InterPro" id="IPR005563">
    <property type="entry name" value="A_protein"/>
</dbReference>
<keyword evidence="4" id="KW-0946">Virion</keyword>
<dbReference type="Pfam" id="PF03863">
    <property type="entry name" value="Phage_mat-A"/>
    <property type="match status" value="1"/>
</dbReference>
<name>A0A514D778_9VIRU</name>
<keyword evidence="6" id="KW-1160">Virus entry into host cell</keyword>
<feature type="compositionally biased region" description="Low complexity" evidence="8">
    <location>
        <begin position="162"/>
        <end position="174"/>
    </location>
</feature>
<proteinExistence type="inferred from homology"/>
<evidence type="ECO:0000256" key="3">
    <source>
        <dbReference type="ARBA" id="ARBA00022804"/>
    </source>
</evidence>
<evidence type="ECO:0000256" key="8">
    <source>
        <dbReference type="SAM" id="MobiDB-lite"/>
    </source>
</evidence>